<dbReference type="GO" id="GO:1904680">
    <property type="term" value="F:peptide transmembrane transporter activity"/>
    <property type="evidence" value="ECO:0007669"/>
    <property type="project" value="TreeGrafter"/>
</dbReference>
<dbReference type="Pfam" id="PF00496">
    <property type="entry name" value="SBP_bac_5"/>
    <property type="match status" value="1"/>
</dbReference>
<dbReference type="InterPro" id="IPR000914">
    <property type="entry name" value="SBP_5_dom"/>
</dbReference>
<dbReference type="eggNOG" id="COG0747">
    <property type="taxonomic scope" value="Bacteria"/>
</dbReference>
<feature type="region of interest" description="Disordered" evidence="1">
    <location>
        <begin position="19"/>
        <end position="87"/>
    </location>
</feature>
<dbReference type="Proteomes" id="UP000006666">
    <property type="component" value="Chromosome"/>
</dbReference>
<evidence type="ECO:0000256" key="2">
    <source>
        <dbReference type="SAM" id="SignalP"/>
    </source>
</evidence>
<dbReference type="PROSITE" id="PS51257">
    <property type="entry name" value="PROKAR_LIPOPROTEIN"/>
    <property type="match status" value="1"/>
</dbReference>
<reference evidence="4 5" key="1">
    <citation type="journal article" date="2009" name="Stand. Genomic Sci.">
        <title>Complete genome sequence of Kytococcus sedentarius type strain (541).</title>
        <authorList>
            <person name="Sims D."/>
            <person name="Brettin T."/>
            <person name="Detter J.C."/>
            <person name="Han C."/>
            <person name="Lapidus A."/>
            <person name="Copeland A."/>
            <person name="Glavina Del Rio T."/>
            <person name="Nolan M."/>
            <person name="Chen F."/>
            <person name="Lucas S."/>
            <person name="Tice H."/>
            <person name="Cheng J.F."/>
            <person name="Bruce D."/>
            <person name="Goodwin L."/>
            <person name="Pitluck S."/>
            <person name="Ovchinnikova G."/>
            <person name="Pati A."/>
            <person name="Ivanova N."/>
            <person name="Mavrommatis K."/>
            <person name="Chen A."/>
            <person name="Palaniappan K."/>
            <person name="D'haeseleer P."/>
            <person name="Chain P."/>
            <person name="Bristow J."/>
            <person name="Eisen J.A."/>
            <person name="Markowitz V."/>
            <person name="Hugenholtz P."/>
            <person name="Schneider S."/>
            <person name="Goker M."/>
            <person name="Pukall R."/>
            <person name="Kyrpides N.C."/>
            <person name="Klenk H.P."/>
        </authorList>
    </citation>
    <scope>NUCLEOTIDE SEQUENCE [LARGE SCALE GENOMIC DNA]</scope>
    <source>
        <strain evidence="5">ATCC 14392 / DSM 20547 / JCM 11482 / CCUG 33030 / NBRC 15357 / NCTC 11040 / CCM 314 / 541</strain>
    </source>
</reference>
<feature type="chain" id="PRO_5038521663" evidence="2">
    <location>
        <begin position="23"/>
        <end position="614"/>
    </location>
</feature>
<dbReference type="GO" id="GO:0015833">
    <property type="term" value="P:peptide transport"/>
    <property type="evidence" value="ECO:0007669"/>
    <property type="project" value="TreeGrafter"/>
</dbReference>
<keyword evidence="5" id="KW-1185">Reference proteome</keyword>
<proteinExistence type="predicted"/>
<name>C7NHC2_KYTSD</name>
<dbReference type="SUPFAM" id="SSF53850">
    <property type="entry name" value="Periplasmic binding protein-like II"/>
    <property type="match status" value="1"/>
</dbReference>
<dbReference type="GO" id="GO:0043190">
    <property type="term" value="C:ATP-binding cassette (ABC) transporter complex"/>
    <property type="evidence" value="ECO:0007669"/>
    <property type="project" value="InterPro"/>
</dbReference>
<dbReference type="InterPro" id="IPR030678">
    <property type="entry name" value="Peptide/Ni-bd"/>
</dbReference>
<feature type="domain" description="Solute-binding protein family 5" evidence="3">
    <location>
        <begin position="142"/>
        <end position="526"/>
    </location>
</feature>
<evidence type="ECO:0000259" key="3">
    <source>
        <dbReference type="Pfam" id="PF00496"/>
    </source>
</evidence>
<dbReference type="KEGG" id="kse:Ksed_12470"/>
<feature type="signal peptide" evidence="2">
    <location>
        <begin position="1"/>
        <end position="22"/>
    </location>
</feature>
<dbReference type="GO" id="GO:0042597">
    <property type="term" value="C:periplasmic space"/>
    <property type="evidence" value="ECO:0007669"/>
    <property type="project" value="UniProtKB-ARBA"/>
</dbReference>
<evidence type="ECO:0000313" key="5">
    <source>
        <dbReference type="Proteomes" id="UP000006666"/>
    </source>
</evidence>
<organism evidence="4 5">
    <name type="scientific">Kytococcus sedentarius (strain ATCC 14392 / DSM 20547 / JCM 11482 / CCUG 33030 / NBRC 15357 / NCTC 11040 / CCM 314 / 541)</name>
    <name type="common">Micrococcus sedentarius</name>
    <dbReference type="NCBI Taxonomy" id="478801"/>
    <lineage>
        <taxon>Bacteria</taxon>
        <taxon>Bacillati</taxon>
        <taxon>Actinomycetota</taxon>
        <taxon>Actinomycetes</taxon>
        <taxon>Micrococcales</taxon>
        <taxon>Kytococcaceae</taxon>
        <taxon>Kytococcus</taxon>
    </lineage>
</organism>
<dbReference type="Gene3D" id="3.40.190.10">
    <property type="entry name" value="Periplasmic binding protein-like II"/>
    <property type="match status" value="1"/>
</dbReference>
<feature type="compositionally biased region" description="Gly residues" evidence="1">
    <location>
        <begin position="59"/>
        <end position="72"/>
    </location>
</feature>
<keyword evidence="2" id="KW-0732">Signal</keyword>
<protein>
    <submittedName>
        <fullName evidence="4">ABC-type dipeptide transport system, periplasmic component</fullName>
    </submittedName>
</protein>
<dbReference type="AlphaFoldDB" id="C7NHC2"/>
<gene>
    <name evidence="4" type="ordered locus">Ksed_12470</name>
</gene>
<dbReference type="PANTHER" id="PTHR30290:SF83">
    <property type="entry name" value="ABC TRANSPORTER SUBSTRATE-BINDING PROTEIN"/>
    <property type="match status" value="1"/>
</dbReference>
<dbReference type="PANTHER" id="PTHR30290">
    <property type="entry name" value="PERIPLASMIC BINDING COMPONENT OF ABC TRANSPORTER"/>
    <property type="match status" value="1"/>
</dbReference>
<accession>C7NHC2</accession>
<dbReference type="HOGENOM" id="CLU_017028_9_0_11"/>
<dbReference type="EMBL" id="CP001686">
    <property type="protein sequence ID" value="ACV06279.1"/>
    <property type="molecule type" value="Genomic_DNA"/>
</dbReference>
<sequence>MMRLTKFAAVAAAGSLTLAACGGDSPAENNNESGGGDSPTTSAEESGGDESSSGDESPSGGGDESSSDGGGQEASAGMVPDAEGPAAEVEGAKTGGTLQVLSPGAPTTFDPSAQFYQDVNAILNLTTRRLTQYRTNADGTSELVPDLATDLGQVSDDGLTWTFTLKDDLTYEDGSPITAEDVAYGIKRSFAVDELPGGPTYQMDYLKDGDKYKGPYQDGEDFAGVEAVDEKTIEIHLRNEWPTLPYFASFTQMSPVPKDKDTKEEYGNKPLATGPYKFEEYQQGAKLVLAKNDQWNADSDPARHQFPDKIEFTFSGDYDAQGQQIAASNGPDQFAMSYSGVPGGVAQQFQGELKDRLATAASPCVSYVSMDTRKIPMEVRKAVAAAWPYDQIRKAAGATDLDYSPAISYMSTSVPGFEPEPSEGLPGEGQGDPEAAKKMLADAGEEGFELSWYYSVDNPVAQKTNAARKQALEAAGFTVKDQGVPRAEIRELIQASDAETNMMMGPAGWCYDWPQGDAVYPAIFLGSVQDSGHSVGFLDEEKVNEEIDRIKALPSEEQGPEWTKFDKMLRDEYLPAIPTDEGKATAIFGTKVHNVQIDPNLGMPDMAGIWVDGE</sequence>
<dbReference type="PIRSF" id="PIRSF002741">
    <property type="entry name" value="MppA"/>
    <property type="match status" value="1"/>
</dbReference>
<dbReference type="Gene3D" id="3.10.105.10">
    <property type="entry name" value="Dipeptide-binding Protein, Domain 3"/>
    <property type="match status" value="1"/>
</dbReference>
<evidence type="ECO:0000313" key="4">
    <source>
        <dbReference type="EMBL" id="ACV06279.1"/>
    </source>
</evidence>
<dbReference type="InterPro" id="IPR039424">
    <property type="entry name" value="SBP_5"/>
</dbReference>
<evidence type="ECO:0000256" key="1">
    <source>
        <dbReference type="SAM" id="MobiDB-lite"/>
    </source>
</evidence>
<dbReference type="STRING" id="478801.Ksed_12470"/>
<dbReference type="RefSeq" id="WP_015779224.1">
    <property type="nucleotide sequence ID" value="NC_013169.1"/>
</dbReference>
<feature type="compositionally biased region" description="Low complexity" evidence="1">
    <location>
        <begin position="42"/>
        <end position="58"/>
    </location>
</feature>